<evidence type="ECO:0008006" key="3">
    <source>
        <dbReference type="Google" id="ProtNLM"/>
    </source>
</evidence>
<reference evidence="1 2" key="1">
    <citation type="submission" date="2016-11" db="EMBL/GenBank/DDBJ databases">
        <authorList>
            <person name="Jaros S."/>
            <person name="Januszkiewicz K."/>
            <person name="Wedrychowicz H."/>
        </authorList>
    </citation>
    <scope>NUCLEOTIDE SEQUENCE [LARGE SCALE GENOMIC DNA]</scope>
    <source>
        <strain evidence="1 2">NF2</strain>
    </source>
</reference>
<gene>
    <name evidence="1" type="ORF">BP422_13085</name>
</gene>
<name>A0A220MH96_9BACL</name>
<dbReference type="EMBL" id="CP018145">
    <property type="protein sequence ID" value="ASJ54408.1"/>
    <property type="molecule type" value="Genomic_DNA"/>
</dbReference>
<dbReference type="Gene3D" id="2.30.110.40">
    <property type="entry name" value="Phage tail tube protein"/>
    <property type="match status" value="1"/>
</dbReference>
<dbReference type="AlphaFoldDB" id="A0A220MH96"/>
<evidence type="ECO:0000313" key="1">
    <source>
        <dbReference type="EMBL" id="ASJ54408.1"/>
    </source>
</evidence>
<dbReference type="Pfam" id="PF09393">
    <property type="entry name" value="DUF2001"/>
    <property type="match status" value="1"/>
</dbReference>
<accession>A0A220MH96</accession>
<proteinExistence type="predicted"/>
<protein>
    <recommendedName>
        <fullName evidence="3">Phage portal protein</fullName>
    </recommendedName>
</protein>
<dbReference type="InterPro" id="IPR038628">
    <property type="entry name" value="XkdM-like_sf"/>
</dbReference>
<evidence type="ECO:0000313" key="2">
    <source>
        <dbReference type="Proteomes" id="UP000197781"/>
    </source>
</evidence>
<dbReference type="KEGG" id="bfm:BP422_13085"/>
<organism evidence="1 2">
    <name type="scientific">Brevibacillus formosus</name>
    <dbReference type="NCBI Taxonomy" id="54913"/>
    <lineage>
        <taxon>Bacteria</taxon>
        <taxon>Bacillati</taxon>
        <taxon>Bacillota</taxon>
        <taxon>Bacilli</taxon>
        <taxon>Bacillales</taxon>
        <taxon>Paenibacillaceae</taxon>
        <taxon>Brevibacillus</taxon>
    </lineage>
</organism>
<dbReference type="SUPFAM" id="SSF69279">
    <property type="entry name" value="Phage tail proteins"/>
    <property type="match status" value="1"/>
</dbReference>
<sequence>MAKRPTPNNVINGKWGRLTWNGKEVFEVISVEAKIKPERSSLSFVQVLDKFEKLTGLVGEGNFKVYKVYSRGLKDVVEEWKKGKDPHFNLVIELTDPDALGNETCIISDVWFNEVTIAGFDNEKYLEREFPFGFAPSSVEFEDMIDVE</sequence>
<dbReference type="InterPro" id="IPR018989">
    <property type="entry name" value="DUF2001"/>
</dbReference>
<dbReference type="Proteomes" id="UP000197781">
    <property type="component" value="Chromosome"/>
</dbReference>